<dbReference type="InterPro" id="IPR036390">
    <property type="entry name" value="WH_DNA-bd_sf"/>
</dbReference>
<comment type="caution">
    <text evidence="1">The sequence shown here is derived from an EMBL/GenBank/DDBJ whole genome shotgun (WGS) entry which is preliminary data.</text>
</comment>
<dbReference type="RefSeq" id="WP_129734995.1">
    <property type="nucleotide sequence ID" value="NZ_PRLM01000004.1"/>
</dbReference>
<protein>
    <recommendedName>
        <fullName evidence="3">Transcriptional regulator</fullName>
    </recommendedName>
</protein>
<gene>
    <name evidence="1" type="ORF">G3RUM_00464</name>
</gene>
<dbReference type="EMBL" id="PRLM01000004">
    <property type="protein sequence ID" value="RYC74710.1"/>
    <property type="molecule type" value="Genomic_DNA"/>
</dbReference>
<name>A0ABY0FLM9_9BACT</name>
<sequence length="201" mass="23769">MSKETNTPTEKLFGSKTRAKLLRLFFENPEKSFYVREMTRVIDEQINSVRRELLNLESIGIIKNETFDNKVYYSANSKHPFYRPMIDIFSKKIDTAREKDVKETTWEEYCRPVKNYLKGLIVTNRLPGQDGIDLLIVGNDKTKKLTRWAEVIEKKQGKPINYVIMSPDDFSYRKSVRDRFIAEIFEMEITEIIDPEKIIKE</sequence>
<evidence type="ECO:0000313" key="2">
    <source>
        <dbReference type="Proteomes" id="UP001191019"/>
    </source>
</evidence>
<evidence type="ECO:0000313" key="1">
    <source>
        <dbReference type="EMBL" id="RYC74710.1"/>
    </source>
</evidence>
<reference evidence="1 2" key="2">
    <citation type="journal article" date="2020" name="Cell Rep.">
        <title>Acquisition and Adaptation of Ultra-small Parasitic Reduced Genome Bacteria to Mammalian Hosts.</title>
        <authorList>
            <person name="McLean J.S."/>
            <person name="Bor B."/>
            <person name="Kerns K.A."/>
            <person name="Liu Q."/>
            <person name="To T.T."/>
            <person name="Solden L."/>
            <person name="Hendrickson E.L."/>
            <person name="Wrighton K."/>
            <person name="Shi W."/>
            <person name="He X."/>
        </authorList>
    </citation>
    <scope>NUCLEOTIDE SEQUENCE [LARGE SCALE GENOMIC DNA]</scope>
    <source>
        <strain evidence="1 2">TM7_G3_2_Rum_HOT_351B</strain>
    </source>
</reference>
<evidence type="ECO:0008006" key="3">
    <source>
        <dbReference type="Google" id="ProtNLM"/>
    </source>
</evidence>
<reference evidence="1 2" key="1">
    <citation type="journal article" date="2018" name="bioRxiv">
        <title>Evidence of independent acquisition and adaption of ultra-small bacteria to human hosts across the highly diverse yet reduced genomes of the phylum Saccharibacteria.</title>
        <authorList>
            <person name="McLean J.S."/>
            <person name="Bor B."/>
            <person name="To T.T."/>
            <person name="Liu Q."/>
            <person name="Kearns K.A."/>
            <person name="Solden L.M."/>
            <person name="Wrighton K.C."/>
            <person name="He X."/>
            <person name="Shi W."/>
        </authorList>
    </citation>
    <scope>NUCLEOTIDE SEQUENCE [LARGE SCALE GENOMIC DNA]</scope>
    <source>
        <strain evidence="1 2">TM7_G3_2_Rum_HOT_351B</strain>
    </source>
</reference>
<dbReference type="Proteomes" id="UP001191019">
    <property type="component" value="Unassembled WGS sequence"/>
</dbReference>
<dbReference type="Gene3D" id="1.10.10.10">
    <property type="entry name" value="Winged helix-like DNA-binding domain superfamily/Winged helix DNA-binding domain"/>
    <property type="match status" value="1"/>
</dbReference>
<dbReference type="InterPro" id="IPR036388">
    <property type="entry name" value="WH-like_DNA-bd_sf"/>
</dbReference>
<keyword evidence="2" id="KW-1185">Reference proteome</keyword>
<accession>A0ABY0FLM9</accession>
<proteinExistence type="predicted"/>
<dbReference type="SUPFAM" id="SSF46785">
    <property type="entry name" value="Winged helix' DNA-binding domain"/>
    <property type="match status" value="1"/>
</dbReference>
<organism evidence="1 2">
    <name type="scientific">Candidatus Nanosyncoccus alces</name>
    <dbReference type="NCBI Taxonomy" id="2171997"/>
    <lineage>
        <taxon>Bacteria</taxon>
        <taxon>Candidatus Saccharimonadota</taxon>
        <taxon>Candidatus Nanosyncoccalia</taxon>
        <taxon>Candidatus Nanosyncoccales</taxon>
        <taxon>Candidatus Nanosyncoccaceae</taxon>
        <taxon>Candidatus Nanosyncoccus</taxon>
    </lineage>
</organism>